<protein>
    <recommendedName>
        <fullName evidence="5">Malate dehydrogenase</fullName>
    </recommendedName>
</protein>
<keyword evidence="4" id="KW-1185">Reference proteome</keyword>
<name>A0A430Q720_SCHBO</name>
<dbReference type="InterPro" id="IPR043144">
    <property type="entry name" value="Mal/L-sulf/L-lact_DH-like_ah"/>
</dbReference>
<dbReference type="AlphaFoldDB" id="A0A430Q720"/>
<reference evidence="3 4" key="1">
    <citation type="journal article" date="2019" name="PLoS Pathog.">
        <title>Genome sequence of the bovine parasite Schistosoma bovis Tanzania.</title>
        <authorList>
            <person name="Oey H."/>
            <person name="Zakrzewski M."/>
            <person name="Gobert G."/>
            <person name="Gravermann K."/>
            <person name="Stoye J."/>
            <person name="Jones M."/>
            <person name="Mcmanus D."/>
            <person name="Krause L."/>
        </authorList>
    </citation>
    <scope>NUCLEOTIDE SEQUENCE [LARGE SCALE GENOMIC DNA]</scope>
    <source>
        <strain evidence="3 4">TAN1997</strain>
    </source>
</reference>
<dbReference type="GO" id="GO:0016491">
    <property type="term" value="F:oxidoreductase activity"/>
    <property type="evidence" value="ECO:0007669"/>
    <property type="project" value="UniProtKB-KW"/>
</dbReference>
<comment type="caution">
    <text evidence="3">The sequence shown here is derived from an EMBL/GenBank/DDBJ whole genome shotgun (WGS) entry which is preliminary data.</text>
</comment>
<dbReference type="Gene3D" id="1.10.1530.10">
    <property type="match status" value="1"/>
</dbReference>
<dbReference type="Pfam" id="PF02615">
    <property type="entry name" value="Ldh_2"/>
    <property type="match status" value="2"/>
</dbReference>
<evidence type="ECO:0008006" key="5">
    <source>
        <dbReference type="Google" id="ProtNLM"/>
    </source>
</evidence>
<proteinExistence type="inferred from homology"/>
<dbReference type="InterPro" id="IPR003767">
    <property type="entry name" value="Malate/L-lactate_DH-like"/>
</dbReference>
<comment type="similarity">
    <text evidence="1">Belongs to the LDH2/MDH2 oxidoreductase family.</text>
</comment>
<gene>
    <name evidence="3" type="ORF">DC041_0012232</name>
</gene>
<evidence type="ECO:0000313" key="4">
    <source>
        <dbReference type="Proteomes" id="UP000290809"/>
    </source>
</evidence>
<evidence type="ECO:0000256" key="2">
    <source>
        <dbReference type="ARBA" id="ARBA00023002"/>
    </source>
</evidence>
<dbReference type="STRING" id="6184.A0A430Q720"/>
<evidence type="ECO:0000256" key="1">
    <source>
        <dbReference type="ARBA" id="ARBA00006056"/>
    </source>
</evidence>
<dbReference type="EMBL" id="QMKO01002444">
    <property type="protein sequence ID" value="RTG83489.1"/>
    <property type="molecule type" value="Genomic_DNA"/>
</dbReference>
<sequence length="384" mass="42210">MILRYRFFRVFSNHGRKLSHYTPAGYSQLISTAEVKKFCIQCLEKVGAQPKHAKALSDVLVAGDYRGHYSHGLNRLGKYSTCTNSLFVQEMYVQDIQKGVCSTDLEPIIVKETVSTALVDGKNVLGPVVGNFAMETAIKKADKTGIAFVAAFGKIRPYKISYNQVPIISLAVGTNPITLAAPGKVPEDHFVLDMATSAVALGKIEMSRRRGIEIPKGWGADTDGKTSVDPNLVVTKGGLMPLGGEEENKNMTPIKRNQFHLYYNFYCSKQGGYKGYGLGMLVEILCGIIADAAFGPNGQSFLVIDPKAFAPGFEQRLSEYVNIMRNLPPVDSQKPVVVPGDFEREHMTECDELGGIPYPPVLIESLNRLADQLKVDKMKIIKIL</sequence>
<organism evidence="3 4">
    <name type="scientific">Schistosoma bovis</name>
    <name type="common">Blood fluke</name>
    <dbReference type="NCBI Taxonomy" id="6184"/>
    <lineage>
        <taxon>Eukaryota</taxon>
        <taxon>Metazoa</taxon>
        <taxon>Spiralia</taxon>
        <taxon>Lophotrochozoa</taxon>
        <taxon>Platyhelminthes</taxon>
        <taxon>Trematoda</taxon>
        <taxon>Digenea</taxon>
        <taxon>Strigeidida</taxon>
        <taxon>Schistosomatoidea</taxon>
        <taxon>Schistosomatidae</taxon>
        <taxon>Schistosoma</taxon>
    </lineage>
</organism>
<dbReference type="Proteomes" id="UP000290809">
    <property type="component" value="Unassembled WGS sequence"/>
</dbReference>
<dbReference type="InterPro" id="IPR043143">
    <property type="entry name" value="Mal/L-sulf/L-lact_DH-like_NADP"/>
</dbReference>
<evidence type="ECO:0000313" key="3">
    <source>
        <dbReference type="EMBL" id="RTG83489.1"/>
    </source>
</evidence>
<dbReference type="SUPFAM" id="SSF89733">
    <property type="entry name" value="L-sulfolactate dehydrogenase-like"/>
    <property type="match status" value="1"/>
</dbReference>
<keyword evidence="2" id="KW-0560">Oxidoreductase</keyword>
<accession>A0A430Q720</accession>
<dbReference type="Gene3D" id="3.30.1370.60">
    <property type="entry name" value="Hypothetical oxidoreductase yiak, domain 2"/>
    <property type="match status" value="1"/>
</dbReference>
<dbReference type="PANTHER" id="PTHR11091">
    <property type="entry name" value="OXIDOREDUCTASE-RELATED"/>
    <property type="match status" value="1"/>
</dbReference>
<dbReference type="PANTHER" id="PTHR11091:SF0">
    <property type="entry name" value="MALATE DEHYDROGENASE"/>
    <property type="match status" value="1"/>
</dbReference>
<dbReference type="InterPro" id="IPR036111">
    <property type="entry name" value="Mal/L-sulfo/L-lacto_DH-like_sf"/>
</dbReference>